<dbReference type="SUPFAM" id="SSF48464">
    <property type="entry name" value="ENTH/VHS domain"/>
    <property type="match status" value="1"/>
</dbReference>
<comment type="caution">
    <text evidence="3">The sequence shown here is derived from an EMBL/GenBank/DDBJ whole genome shotgun (WGS) entry which is preliminary data.</text>
</comment>
<dbReference type="OrthoDB" id="4033880at2759"/>
<dbReference type="GO" id="GO:0005886">
    <property type="term" value="C:plasma membrane"/>
    <property type="evidence" value="ECO:0007669"/>
    <property type="project" value="TreeGrafter"/>
</dbReference>
<dbReference type="PANTHER" id="PTHR12276">
    <property type="entry name" value="EPSIN/ENT-RELATED"/>
    <property type="match status" value="1"/>
</dbReference>
<dbReference type="Proteomes" id="UP000750334">
    <property type="component" value="Unassembled WGS sequence"/>
</dbReference>
<evidence type="ECO:0000259" key="2">
    <source>
        <dbReference type="PROSITE" id="PS50942"/>
    </source>
</evidence>
<dbReference type="AlphaFoldDB" id="A0A9P6VZ50"/>
<dbReference type="SMART" id="SM00273">
    <property type="entry name" value="ENTH"/>
    <property type="match status" value="1"/>
</dbReference>
<evidence type="ECO:0000313" key="3">
    <source>
        <dbReference type="EMBL" id="KAG0660032.1"/>
    </source>
</evidence>
<dbReference type="GO" id="GO:0030125">
    <property type="term" value="C:clathrin vesicle coat"/>
    <property type="evidence" value="ECO:0007669"/>
    <property type="project" value="TreeGrafter"/>
</dbReference>
<dbReference type="InterPro" id="IPR008942">
    <property type="entry name" value="ENTH_VHS"/>
</dbReference>
<sequence length="399" mass="45241">MDSLSKKIQNLGIHDFRNAARFAQNVIVQYEPYQIDVRRATNTDSWGPTPKHLQKVIRNRYQVPVYLITEYILKRLIDHIAARPKNLYEKARKEYVNYGSEWRVVMKCLIVLEYLLLNVDSGDELNQVRSCLTTHKQIIARQVVTYKIGFSNDGKMEVHERGIRKKGELIIQYLEDPAFLKKARLDSKKNALKIRQQTESTMYDATNVTNSANAYNANEMDDDDFNGQSISRNSSNGDDDDFDDYEINTGTSSSAPQRQRSTLEEQRRQRREVLRERIRNTEQQRKDKQVSKQNTEVPDLLDFDAPEPPKSPVIAQSGSSTTAVTADDEDEFGDFQSDNSPTPAINTNNSNTNNTANMDDLLGLGTSSTTTASSANNNTTSTGDKDVFADLFNNSKSLI</sequence>
<feature type="compositionally biased region" description="Acidic residues" evidence="1">
    <location>
        <begin position="237"/>
        <end position="246"/>
    </location>
</feature>
<feature type="compositionally biased region" description="Basic and acidic residues" evidence="1">
    <location>
        <begin position="261"/>
        <end position="290"/>
    </location>
</feature>
<name>A0A9P6VZ50_MAUEX</name>
<dbReference type="GO" id="GO:0005768">
    <property type="term" value="C:endosome"/>
    <property type="evidence" value="ECO:0007669"/>
    <property type="project" value="TreeGrafter"/>
</dbReference>
<dbReference type="Pfam" id="PF01417">
    <property type="entry name" value="ENTH"/>
    <property type="match status" value="1"/>
</dbReference>
<dbReference type="GO" id="GO:0007015">
    <property type="term" value="P:actin filament organization"/>
    <property type="evidence" value="ECO:0007669"/>
    <property type="project" value="TreeGrafter"/>
</dbReference>
<protein>
    <recommendedName>
        <fullName evidence="2">ENTH domain-containing protein</fullName>
    </recommendedName>
</protein>
<dbReference type="PANTHER" id="PTHR12276:SF5">
    <property type="entry name" value="EPSIN-5"/>
    <property type="match status" value="1"/>
</dbReference>
<proteinExistence type="predicted"/>
<dbReference type="PROSITE" id="PS50942">
    <property type="entry name" value="ENTH"/>
    <property type="match status" value="1"/>
</dbReference>
<feature type="compositionally biased region" description="Polar residues" evidence="1">
    <location>
        <begin position="226"/>
        <end position="236"/>
    </location>
</feature>
<dbReference type="GO" id="GO:0030276">
    <property type="term" value="F:clathrin binding"/>
    <property type="evidence" value="ECO:0007669"/>
    <property type="project" value="TreeGrafter"/>
</dbReference>
<dbReference type="EMBL" id="PUHR01000182">
    <property type="protein sequence ID" value="KAG0660032.1"/>
    <property type="molecule type" value="Genomic_DNA"/>
</dbReference>
<feature type="region of interest" description="Disordered" evidence="1">
    <location>
        <begin position="216"/>
        <end position="360"/>
    </location>
</feature>
<dbReference type="Gene3D" id="1.25.40.90">
    <property type="match status" value="1"/>
</dbReference>
<keyword evidence="4" id="KW-1185">Reference proteome</keyword>
<feature type="domain" description="ENTH" evidence="2">
    <location>
        <begin position="25"/>
        <end position="184"/>
    </location>
</feature>
<dbReference type="InterPro" id="IPR013809">
    <property type="entry name" value="ENTH"/>
</dbReference>
<feature type="compositionally biased region" description="Polar residues" evidence="1">
    <location>
        <begin position="314"/>
        <end position="324"/>
    </location>
</feature>
<evidence type="ECO:0000313" key="4">
    <source>
        <dbReference type="Proteomes" id="UP000750334"/>
    </source>
</evidence>
<dbReference type="GO" id="GO:0006897">
    <property type="term" value="P:endocytosis"/>
    <property type="evidence" value="ECO:0007669"/>
    <property type="project" value="TreeGrafter"/>
</dbReference>
<dbReference type="CDD" id="cd16993">
    <property type="entry name" value="ENTH_Ent5"/>
    <property type="match status" value="1"/>
</dbReference>
<evidence type="ECO:0000256" key="1">
    <source>
        <dbReference type="SAM" id="MobiDB-lite"/>
    </source>
</evidence>
<dbReference type="GO" id="GO:0005543">
    <property type="term" value="F:phospholipid binding"/>
    <property type="evidence" value="ECO:0007669"/>
    <property type="project" value="TreeGrafter"/>
</dbReference>
<gene>
    <name evidence="3" type="ORF">C6P45_001703</name>
</gene>
<reference evidence="3 4" key="1">
    <citation type="submission" date="2020-11" db="EMBL/GenBank/DDBJ databases">
        <title>Kefir isolates.</title>
        <authorList>
            <person name="Marcisauskas S."/>
            <person name="Kim Y."/>
            <person name="Blasche S."/>
        </authorList>
    </citation>
    <scope>NUCLEOTIDE SEQUENCE [LARGE SCALE GENOMIC DNA]</scope>
    <source>
        <strain evidence="3 4">OG2</strain>
    </source>
</reference>
<organism evidence="3 4">
    <name type="scientific">Maudiozyma exigua</name>
    <name type="common">Yeast</name>
    <name type="synonym">Kazachstania exigua</name>
    <dbReference type="NCBI Taxonomy" id="34358"/>
    <lineage>
        <taxon>Eukaryota</taxon>
        <taxon>Fungi</taxon>
        <taxon>Dikarya</taxon>
        <taxon>Ascomycota</taxon>
        <taxon>Saccharomycotina</taxon>
        <taxon>Saccharomycetes</taxon>
        <taxon>Saccharomycetales</taxon>
        <taxon>Saccharomycetaceae</taxon>
        <taxon>Maudiozyma</taxon>
    </lineage>
</organism>
<feature type="compositionally biased region" description="Low complexity" evidence="1">
    <location>
        <begin position="339"/>
        <end position="357"/>
    </location>
</feature>
<accession>A0A9P6VZ50</accession>